<reference evidence="2 3" key="1">
    <citation type="journal article" date="2012" name="PLoS Pathog.">
        <title>Diverse lifestyles and strategies of plant pathogenesis encoded in the genomes of eighteen Dothideomycetes fungi.</title>
        <authorList>
            <person name="Ohm R.A."/>
            <person name="Feau N."/>
            <person name="Henrissat B."/>
            <person name="Schoch C.L."/>
            <person name="Horwitz B.A."/>
            <person name="Barry K.W."/>
            <person name="Condon B.J."/>
            <person name="Copeland A.C."/>
            <person name="Dhillon B."/>
            <person name="Glaser F."/>
            <person name="Hesse C.N."/>
            <person name="Kosti I."/>
            <person name="LaButti K."/>
            <person name="Lindquist E.A."/>
            <person name="Lucas S."/>
            <person name="Salamov A.A."/>
            <person name="Bradshaw R.E."/>
            <person name="Ciuffetti L."/>
            <person name="Hamelin R.C."/>
            <person name="Kema G.H.J."/>
            <person name="Lawrence C."/>
            <person name="Scott J.A."/>
            <person name="Spatafora J.W."/>
            <person name="Turgeon B.G."/>
            <person name="de Wit P.J.G.M."/>
            <person name="Zhong S."/>
            <person name="Goodwin S.B."/>
            <person name="Grigoriev I.V."/>
        </authorList>
    </citation>
    <scope>NUCLEOTIDE SEQUENCE [LARGE SCALE GENOMIC DNA]</scope>
    <source>
        <strain evidence="2 3">CIRAD86</strain>
    </source>
</reference>
<organism evidence="2 3">
    <name type="scientific">Pseudocercospora fijiensis (strain CIRAD86)</name>
    <name type="common">Black leaf streak disease fungus</name>
    <name type="synonym">Mycosphaerella fijiensis</name>
    <dbReference type="NCBI Taxonomy" id="383855"/>
    <lineage>
        <taxon>Eukaryota</taxon>
        <taxon>Fungi</taxon>
        <taxon>Dikarya</taxon>
        <taxon>Ascomycota</taxon>
        <taxon>Pezizomycotina</taxon>
        <taxon>Dothideomycetes</taxon>
        <taxon>Dothideomycetidae</taxon>
        <taxon>Mycosphaerellales</taxon>
        <taxon>Mycosphaerellaceae</taxon>
        <taxon>Pseudocercospora</taxon>
    </lineage>
</organism>
<dbReference type="VEuPathDB" id="FungiDB:MYCFIDRAFT_211499"/>
<sequence length="142" mass="16008">MSAQTLRNSMVPAPLVNAIPGSSTIPAPKPARISSSGTQQPIYDSHQPRRTSHNANKQAMNWSAWLSSNAIATSSRNSYNHADSQMDMLRAARMQSEAETKAREQRKKEMQKQIDVHMRMGGMHDRHREVLARMQNKVDKNI</sequence>
<feature type="compositionally biased region" description="Polar residues" evidence="1">
    <location>
        <begin position="33"/>
        <end position="42"/>
    </location>
</feature>
<keyword evidence="3" id="KW-1185">Reference proteome</keyword>
<dbReference type="HOGENOM" id="CLU_151439_0_0_1"/>
<accession>M2YW39</accession>
<feature type="region of interest" description="Disordered" evidence="1">
    <location>
        <begin position="19"/>
        <end position="55"/>
    </location>
</feature>
<dbReference type="STRING" id="383855.M2YW39"/>
<feature type="non-terminal residue" evidence="2">
    <location>
        <position position="1"/>
    </location>
</feature>
<dbReference type="OrthoDB" id="102260at2759"/>
<evidence type="ECO:0000313" key="2">
    <source>
        <dbReference type="EMBL" id="EME81935.1"/>
    </source>
</evidence>
<dbReference type="eggNOG" id="ENOG502QX14">
    <property type="taxonomic scope" value="Eukaryota"/>
</dbReference>
<dbReference type="RefSeq" id="XP_007927436.1">
    <property type="nucleotide sequence ID" value="XM_007929245.1"/>
</dbReference>
<dbReference type="GeneID" id="19337422"/>
<evidence type="ECO:0000313" key="3">
    <source>
        <dbReference type="Proteomes" id="UP000016932"/>
    </source>
</evidence>
<dbReference type="KEGG" id="pfj:MYCFIDRAFT_211499"/>
<feature type="region of interest" description="Disordered" evidence="1">
    <location>
        <begin position="90"/>
        <end position="111"/>
    </location>
</feature>
<gene>
    <name evidence="2" type="ORF">MYCFIDRAFT_211499</name>
</gene>
<dbReference type="EMBL" id="KB446559">
    <property type="protein sequence ID" value="EME81935.1"/>
    <property type="molecule type" value="Genomic_DNA"/>
</dbReference>
<name>M2YW39_PSEFD</name>
<protein>
    <submittedName>
        <fullName evidence="2">Uncharacterized protein</fullName>
    </submittedName>
</protein>
<dbReference type="AlphaFoldDB" id="M2YW39"/>
<evidence type="ECO:0000256" key="1">
    <source>
        <dbReference type="SAM" id="MobiDB-lite"/>
    </source>
</evidence>
<feature type="compositionally biased region" description="Basic and acidic residues" evidence="1">
    <location>
        <begin position="96"/>
        <end position="111"/>
    </location>
</feature>
<proteinExistence type="predicted"/>
<dbReference type="Proteomes" id="UP000016932">
    <property type="component" value="Unassembled WGS sequence"/>
</dbReference>